<proteinExistence type="predicted"/>
<evidence type="ECO:0000313" key="1">
    <source>
        <dbReference type="EMBL" id="MBL4917116.1"/>
    </source>
</evidence>
<name>A0A8K0XZS8_9RHOB</name>
<protein>
    <submittedName>
        <fullName evidence="1">Uncharacterized protein</fullName>
    </submittedName>
</protein>
<keyword evidence="2" id="KW-1185">Reference proteome</keyword>
<dbReference type="AlphaFoldDB" id="A0A8K0XZS8"/>
<dbReference type="Proteomes" id="UP000648908">
    <property type="component" value="Unassembled WGS sequence"/>
</dbReference>
<accession>A0A8K0XZS8</accession>
<reference evidence="1" key="1">
    <citation type="submission" date="2021-01" db="EMBL/GenBank/DDBJ databases">
        <title>Tabrizicola alba sp. nov. a motile alkaliphilic bacterium isolated from a soda lake.</title>
        <authorList>
            <person name="Szuroczki S."/>
            <person name="Abbaszade G."/>
            <person name="Schumann P."/>
            <person name="Toth E."/>
        </authorList>
    </citation>
    <scope>NUCLEOTIDE SEQUENCE</scope>
    <source>
        <strain evidence="1">DMG-N-6</strain>
    </source>
</reference>
<organism evidence="1 2">
    <name type="scientific">Szabonella alba</name>
    <dbReference type="NCBI Taxonomy" id="2804194"/>
    <lineage>
        <taxon>Bacteria</taxon>
        <taxon>Pseudomonadati</taxon>
        <taxon>Pseudomonadota</taxon>
        <taxon>Alphaproteobacteria</taxon>
        <taxon>Rhodobacterales</taxon>
        <taxon>Paracoccaceae</taxon>
        <taxon>Szabonella</taxon>
    </lineage>
</organism>
<dbReference type="EMBL" id="JAESVN010000003">
    <property type="protein sequence ID" value="MBL4917116.1"/>
    <property type="molecule type" value="Genomic_DNA"/>
</dbReference>
<sequence length="84" mass="9232">MGYQNGFHAPNGGADFLGYRRNSKGMTEVVYDDGVNRRMIWRVSGQNVREADLSAALGKAVAALRVVPALITELKKRAIAIERI</sequence>
<comment type="caution">
    <text evidence="1">The sequence shown here is derived from an EMBL/GenBank/DDBJ whole genome shotgun (WGS) entry which is preliminary data.</text>
</comment>
<gene>
    <name evidence="1" type="ORF">JL811_07755</name>
</gene>
<evidence type="ECO:0000313" key="2">
    <source>
        <dbReference type="Proteomes" id="UP000648908"/>
    </source>
</evidence>
<dbReference type="RefSeq" id="WP_202687953.1">
    <property type="nucleotide sequence ID" value="NZ_JAESVN010000003.1"/>
</dbReference>